<organism evidence="4 5">
    <name type="scientific">Hyphomonas hirschiana VP5</name>
    <dbReference type="NCBI Taxonomy" id="1280951"/>
    <lineage>
        <taxon>Bacteria</taxon>
        <taxon>Pseudomonadati</taxon>
        <taxon>Pseudomonadota</taxon>
        <taxon>Alphaproteobacteria</taxon>
        <taxon>Hyphomonadales</taxon>
        <taxon>Hyphomonadaceae</taxon>
        <taxon>Hyphomonas</taxon>
    </lineage>
</organism>
<gene>
    <name evidence="4" type="ORF">HHI_17608</name>
</gene>
<dbReference type="InterPro" id="IPR002525">
    <property type="entry name" value="Transp_IS110-like_N"/>
</dbReference>
<proteinExistence type="predicted"/>
<dbReference type="Pfam" id="PF01548">
    <property type="entry name" value="DEDD_Tnp_IS110"/>
    <property type="match status" value="1"/>
</dbReference>
<dbReference type="EMBL" id="ARYI01000029">
    <property type="protein sequence ID" value="KCZ83805.1"/>
    <property type="molecule type" value="Genomic_DNA"/>
</dbReference>
<dbReference type="NCBIfam" id="NF033542">
    <property type="entry name" value="transpos_IS110"/>
    <property type="match status" value="1"/>
</dbReference>
<feature type="coiled-coil region" evidence="1">
    <location>
        <begin position="154"/>
        <end position="181"/>
    </location>
</feature>
<dbReference type="PANTHER" id="PTHR33055">
    <property type="entry name" value="TRANSPOSASE FOR INSERTION SEQUENCE ELEMENT IS1111A"/>
    <property type="match status" value="1"/>
</dbReference>
<comment type="caution">
    <text evidence="4">The sequence shown here is derived from an EMBL/GenBank/DDBJ whole genome shotgun (WGS) entry which is preliminary data.</text>
</comment>
<dbReference type="InterPro" id="IPR003346">
    <property type="entry name" value="Transposase_20"/>
</dbReference>
<dbReference type="OrthoDB" id="8261795at2"/>
<evidence type="ECO:0000256" key="1">
    <source>
        <dbReference type="SAM" id="Coils"/>
    </source>
</evidence>
<dbReference type="RefSeq" id="WP_011647315.1">
    <property type="nucleotide sequence ID" value="NZ_ARYI01000029.1"/>
</dbReference>
<keyword evidence="5" id="KW-1185">Reference proteome</keyword>
<keyword evidence="1" id="KW-0175">Coiled coil</keyword>
<dbReference type="GO" id="GO:0006313">
    <property type="term" value="P:DNA transposition"/>
    <property type="evidence" value="ECO:0007669"/>
    <property type="project" value="InterPro"/>
</dbReference>
<sequence length="312" mass="34031">MTLITIGVDVSKDTLDVHLHPDGLHRQFTNDAAGYRTVLGWVAGRPVARLVFEASGAYHRAFERAMGEAGLALCKVNPARARRFAEAIGQSAKTDRIDAAMLARMGAVLEPAARAAPSKTASDLKELHMMRAALVKDRTAAKNRAGTLTLPLLKRQLRQRLAAIDRQITQIEQAMQALIEADPELARKRDILISIPGIAERSAFALLTGMPELGDLGNPAASALSGTAPRTRQSGKWTGKAFVQGGRAHVRRSLYMPALAAARFNPDLNHTYRHLTGRGKPPKLALTAIMRKLIILANTLIRENRKWTPKPN</sequence>
<reference evidence="4 5" key="1">
    <citation type="submission" date="2013-04" db="EMBL/GenBank/DDBJ databases">
        <title>Hyphomonas hirschiana VP5 Genome Sequencing.</title>
        <authorList>
            <person name="Lai Q."/>
            <person name="Shao Z."/>
        </authorList>
    </citation>
    <scope>NUCLEOTIDE SEQUENCE [LARGE SCALE GENOMIC DNA]</scope>
    <source>
        <strain evidence="4 5">VP5</strain>
    </source>
</reference>
<dbReference type="Proteomes" id="UP000025061">
    <property type="component" value="Unassembled WGS sequence"/>
</dbReference>
<dbReference type="AlphaFoldDB" id="A0A059F633"/>
<dbReference type="GO" id="GO:0004803">
    <property type="term" value="F:transposase activity"/>
    <property type="evidence" value="ECO:0007669"/>
    <property type="project" value="InterPro"/>
</dbReference>
<feature type="domain" description="Transposase IS110-like N-terminal" evidence="2">
    <location>
        <begin position="6"/>
        <end position="145"/>
    </location>
</feature>
<evidence type="ECO:0000259" key="3">
    <source>
        <dbReference type="Pfam" id="PF02371"/>
    </source>
</evidence>
<name>A0A059F633_9PROT</name>
<protein>
    <submittedName>
        <fullName evidence="4">ISHne5, transposase</fullName>
    </submittedName>
</protein>
<evidence type="ECO:0000259" key="2">
    <source>
        <dbReference type="Pfam" id="PF01548"/>
    </source>
</evidence>
<evidence type="ECO:0000313" key="5">
    <source>
        <dbReference type="Proteomes" id="UP000025061"/>
    </source>
</evidence>
<dbReference type="PANTHER" id="PTHR33055:SF3">
    <property type="entry name" value="PUTATIVE TRANSPOSASE FOR IS117-RELATED"/>
    <property type="match status" value="1"/>
</dbReference>
<accession>A0A059F633</accession>
<dbReference type="GO" id="GO:0003677">
    <property type="term" value="F:DNA binding"/>
    <property type="evidence" value="ECO:0007669"/>
    <property type="project" value="InterPro"/>
</dbReference>
<feature type="domain" description="Transposase IS116/IS110/IS902 C-terminal" evidence="3">
    <location>
        <begin position="190"/>
        <end position="272"/>
    </location>
</feature>
<evidence type="ECO:0000313" key="4">
    <source>
        <dbReference type="EMBL" id="KCZ83805.1"/>
    </source>
</evidence>
<dbReference type="Pfam" id="PF02371">
    <property type="entry name" value="Transposase_20"/>
    <property type="match status" value="1"/>
</dbReference>
<dbReference type="PATRIC" id="fig|1280951.3.peg.3544"/>
<dbReference type="InterPro" id="IPR047650">
    <property type="entry name" value="Transpos_IS110"/>
</dbReference>